<dbReference type="HOGENOM" id="CLU_2342815_0_0_6"/>
<evidence type="ECO:0000313" key="1">
    <source>
        <dbReference type="EMBL" id="AJQ96350.1"/>
    </source>
</evidence>
<sequence>MSSIQLSEAQTKELLCHRCLSVRDEHGQTHHLPDFRAFGLAYTRRDACSQVSAILTFMQAQLGLYDHPSFNGMDEEALIGQTLILSLCRSLLALPEN</sequence>
<keyword evidence="2" id="KW-1185">Reference proteome</keyword>
<dbReference type="PATRIC" id="fig|1445510.3.peg.4283"/>
<name>A0A0C5VAJ8_9GAMM</name>
<proteinExistence type="predicted"/>
<dbReference type="EMBL" id="CP007142">
    <property type="protein sequence ID" value="AJQ96350.1"/>
    <property type="molecule type" value="Genomic_DNA"/>
</dbReference>
<dbReference type="Proteomes" id="UP000032266">
    <property type="component" value="Chromosome"/>
</dbReference>
<organism evidence="1 2">
    <name type="scientific">Gynuella sunshinyii YC6258</name>
    <dbReference type="NCBI Taxonomy" id="1445510"/>
    <lineage>
        <taxon>Bacteria</taxon>
        <taxon>Pseudomonadati</taxon>
        <taxon>Pseudomonadota</taxon>
        <taxon>Gammaproteobacteria</taxon>
        <taxon>Oceanospirillales</taxon>
        <taxon>Saccharospirillaceae</taxon>
        <taxon>Gynuella</taxon>
    </lineage>
</organism>
<protein>
    <submittedName>
        <fullName evidence="1">Uncharacterized protein</fullName>
    </submittedName>
</protein>
<dbReference type="AlphaFoldDB" id="A0A0C5VAJ8"/>
<dbReference type="KEGG" id="gsn:YC6258_04316"/>
<reference evidence="1 2" key="1">
    <citation type="submission" date="2014-01" db="EMBL/GenBank/DDBJ databases">
        <title>Full genme sequencing of cellulolytic bacterium Gynuella sunshinyii YC6258T gen. nov., sp. nov.</title>
        <authorList>
            <person name="Khan H."/>
            <person name="Chung E.J."/>
            <person name="Chung Y.R."/>
        </authorList>
    </citation>
    <scope>NUCLEOTIDE SEQUENCE [LARGE SCALE GENOMIC DNA]</scope>
    <source>
        <strain evidence="1 2">YC6258</strain>
    </source>
</reference>
<dbReference type="RefSeq" id="WP_044618375.1">
    <property type="nucleotide sequence ID" value="NZ_CP007142.1"/>
</dbReference>
<accession>A0A0C5VAJ8</accession>
<gene>
    <name evidence="1" type="ORF">YC6258_04316</name>
</gene>
<evidence type="ECO:0000313" key="2">
    <source>
        <dbReference type="Proteomes" id="UP000032266"/>
    </source>
</evidence>